<dbReference type="RefSeq" id="WP_282593435.1">
    <property type="nucleotide sequence ID" value="NZ_JAPAAF010000056.1"/>
</dbReference>
<dbReference type="GO" id="GO:0005886">
    <property type="term" value="C:plasma membrane"/>
    <property type="evidence" value="ECO:0007669"/>
    <property type="project" value="UniProtKB-SubCell"/>
</dbReference>
<dbReference type="InterPro" id="IPR038731">
    <property type="entry name" value="RgtA/B/C-like"/>
</dbReference>
<keyword evidence="3" id="KW-0328">Glycosyltransferase</keyword>
<feature type="transmembrane region" description="Helical" evidence="8">
    <location>
        <begin position="368"/>
        <end position="387"/>
    </location>
</feature>
<proteinExistence type="predicted"/>
<feature type="transmembrane region" description="Helical" evidence="8">
    <location>
        <begin position="182"/>
        <end position="197"/>
    </location>
</feature>
<dbReference type="GO" id="GO:0009103">
    <property type="term" value="P:lipopolysaccharide biosynthetic process"/>
    <property type="evidence" value="ECO:0007669"/>
    <property type="project" value="TreeGrafter"/>
</dbReference>
<organism evidence="10 11">
    <name type="scientific">Gaoshiqia sediminis</name>
    <dbReference type="NCBI Taxonomy" id="2986998"/>
    <lineage>
        <taxon>Bacteria</taxon>
        <taxon>Pseudomonadati</taxon>
        <taxon>Bacteroidota</taxon>
        <taxon>Bacteroidia</taxon>
        <taxon>Marinilabiliales</taxon>
        <taxon>Prolixibacteraceae</taxon>
        <taxon>Gaoshiqia</taxon>
    </lineage>
</organism>
<feature type="transmembrane region" description="Helical" evidence="8">
    <location>
        <begin position="314"/>
        <end position="332"/>
    </location>
</feature>
<evidence type="ECO:0000256" key="8">
    <source>
        <dbReference type="SAM" id="Phobius"/>
    </source>
</evidence>
<feature type="transmembrane region" description="Helical" evidence="8">
    <location>
        <begin position="85"/>
        <end position="103"/>
    </location>
</feature>
<feature type="transmembrane region" description="Helical" evidence="8">
    <location>
        <begin position="115"/>
        <end position="132"/>
    </location>
</feature>
<keyword evidence="6 8" id="KW-1133">Transmembrane helix</keyword>
<dbReference type="AlphaFoldDB" id="A0AA41YBP5"/>
<name>A0AA41YBP5_9BACT</name>
<evidence type="ECO:0000256" key="3">
    <source>
        <dbReference type="ARBA" id="ARBA00022676"/>
    </source>
</evidence>
<feature type="transmembrane region" description="Helical" evidence="8">
    <location>
        <begin position="257"/>
        <end position="279"/>
    </location>
</feature>
<feature type="transmembrane region" description="Helical" evidence="8">
    <location>
        <begin position="12"/>
        <end position="32"/>
    </location>
</feature>
<dbReference type="PANTHER" id="PTHR33908:SF3">
    <property type="entry name" value="UNDECAPRENYL PHOSPHATE-ALPHA-4-AMINO-4-DEOXY-L-ARABINOSE ARABINOSYL TRANSFERASE"/>
    <property type="match status" value="1"/>
</dbReference>
<dbReference type="GO" id="GO:0010041">
    <property type="term" value="P:response to iron(III) ion"/>
    <property type="evidence" value="ECO:0007669"/>
    <property type="project" value="TreeGrafter"/>
</dbReference>
<comment type="subcellular location">
    <subcellularLocation>
        <location evidence="1">Cell membrane</location>
        <topology evidence="1">Multi-pass membrane protein</topology>
    </subcellularLocation>
</comment>
<accession>A0AA41YBP5</accession>
<feature type="transmembrane region" description="Helical" evidence="8">
    <location>
        <begin position="209"/>
        <end position="227"/>
    </location>
</feature>
<sequence>MEIRNIKIPALALVLSICAFALFLNVGSYGVIETSDARYAEISREMFESGEFIHPTLLGIKHYHKPPLTYYVTALSYSIFGVNSFAARFFIQLAILIQILFVYRLAKLLFNDKQTALWSSLIYISLPIVLISSRNLTTDPYLNTFVILSIYYWVKYRKTGVFLKLYAFALFMGLGFLTKGPLILIFPIAFVIAFNFIEPPKNKFGYQHIIASILFFAVAGTWFYIVINENHDLLNYFLGHQTVDRIAKDVFNRAKPFWYYMALAPAVGIPWLLFLPFMFSANWKSIVRSKIILVLLVAIFIPFLILSLSSSKLVPYILPLYPLIAILIAHLIRQYGLNKTHLNIILVYTVVLGCAGILATVIPNPYTFSYTIIVLSLLLWGTVFMIIKSNSLNLNTKTIYTVFVSSLFLLVVSGSIFATNSIEANSTYPVASFIKSHQLQNREILVYNRRVPSLSFHLQKPIVSIFDGSDDLNREIQFEENEDWKQNLINFQNKGEIEGFKNRLNSRKSVLILYKNRLPKEKEWLLDYYNNKEDMKKWQIYY</sequence>
<dbReference type="InterPro" id="IPR050297">
    <property type="entry name" value="LipidA_mod_glycosyltrf_83"/>
</dbReference>
<dbReference type="Proteomes" id="UP001163821">
    <property type="component" value="Unassembled WGS sequence"/>
</dbReference>
<keyword evidence="11" id="KW-1185">Reference proteome</keyword>
<gene>
    <name evidence="10" type="ORF">N2K84_19075</name>
</gene>
<evidence type="ECO:0000313" key="11">
    <source>
        <dbReference type="Proteomes" id="UP001163821"/>
    </source>
</evidence>
<evidence type="ECO:0000256" key="2">
    <source>
        <dbReference type="ARBA" id="ARBA00022475"/>
    </source>
</evidence>
<reference evidence="10" key="1">
    <citation type="submission" date="2022-10" db="EMBL/GenBank/DDBJ databases">
        <title>Gaoshiqiia sediminis gen. nov., sp. nov., isolated from coastal sediment.</title>
        <authorList>
            <person name="Yu W.X."/>
            <person name="Mu D.S."/>
            <person name="Du J.Z."/>
            <person name="Liang Y.Q."/>
        </authorList>
    </citation>
    <scope>NUCLEOTIDE SEQUENCE</scope>
    <source>
        <strain evidence="10">A06</strain>
    </source>
</reference>
<feature type="transmembrane region" description="Helical" evidence="8">
    <location>
        <begin position="291"/>
        <end position="308"/>
    </location>
</feature>
<evidence type="ECO:0000259" key="9">
    <source>
        <dbReference type="Pfam" id="PF13231"/>
    </source>
</evidence>
<keyword evidence="7 8" id="KW-0472">Membrane</keyword>
<dbReference type="GO" id="GO:0016763">
    <property type="term" value="F:pentosyltransferase activity"/>
    <property type="evidence" value="ECO:0007669"/>
    <property type="project" value="TreeGrafter"/>
</dbReference>
<dbReference type="PANTHER" id="PTHR33908">
    <property type="entry name" value="MANNOSYLTRANSFERASE YKCB-RELATED"/>
    <property type="match status" value="1"/>
</dbReference>
<comment type="caution">
    <text evidence="10">The sequence shown here is derived from an EMBL/GenBank/DDBJ whole genome shotgun (WGS) entry which is preliminary data.</text>
</comment>
<evidence type="ECO:0000256" key="6">
    <source>
        <dbReference type="ARBA" id="ARBA00022989"/>
    </source>
</evidence>
<keyword evidence="4" id="KW-0808">Transferase</keyword>
<feature type="transmembrane region" description="Helical" evidence="8">
    <location>
        <begin position="399"/>
        <end position="418"/>
    </location>
</feature>
<dbReference type="EMBL" id="JAPAAF010000056">
    <property type="protein sequence ID" value="MCW0484843.1"/>
    <property type="molecule type" value="Genomic_DNA"/>
</dbReference>
<evidence type="ECO:0000256" key="5">
    <source>
        <dbReference type="ARBA" id="ARBA00022692"/>
    </source>
</evidence>
<dbReference type="Pfam" id="PF13231">
    <property type="entry name" value="PMT_2"/>
    <property type="match status" value="1"/>
</dbReference>
<feature type="transmembrane region" description="Helical" evidence="8">
    <location>
        <begin position="161"/>
        <end position="176"/>
    </location>
</feature>
<evidence type="ECO:0000256" key="7">
    <source>
        <dbReference type="ARBA" id="ARBA00023136"/>
    </source>
</evidence>
<evidence type="ECO:0000313" key="10">
    <source>
        <dbReference type="EMBL" id="MCW0484843.1"/>
    </source>
</evidence>
<keyword evidence="2" id="KW-1003">Cell membrane</keyword>
<protein>
    <submittedName>
        <fullName evidence="10">Glycosyltransferase family 39 protein</fullName>
    </submittedName>
</protein>
<keyword evidence="5 8" id="KW-0812">Transmembrane</keyword>
<feature type="transmembrane region" description="Helical" evidence="8">
    <location>
        <begin position="344"/>
        <end position="362"/>
    </location>
</feature>
<evidence type="ECO:0000256" key="1">
    <source>
        <dbReference type="ARBA" id="ARBA00004651"/>
    </source>
</evidence>
<feature type="domain" description="Glycosyltransferase RgtA/B/C/D-like" evidence="9">
    <location>
        <begin position="64"/>
        <end position="218"/>
    </location>
</feature>
<evidence type="ECO:0000256" key="4">
    <source>
        <dbReference type="ARBA" id="ARBA00022679"/>
    </source>
</evidence>